<gene>
    <name evidence="2" type="ORF">GGR11_001290</name>
</gene>
<evidence type="ECO:0008006" key="4">
    <source>
        <dbReference type="Google" id="ProtNLM"/>
    </source>
</evidence>
<proteinExistence type="predicted"/>
<dbReference type="Pfam" id="PF10983">
    <property type="entry name" value="DUF2793"/>
    <property type="match status" value="1"/>
</dbReference>
<comment type="caution">
    <text evidence="2">The sequence shown here is derived from an EMBL/GenBank/DDBJ whole genome shotgun (WGS) entry which is preliminary data.</text>
</comment>
<evidence type="ECO:0000313" key="2">
    <source>
        <dbReference type="EMBL" id="MBB3871776.1"/>
    </source>
</evidence>
<protein>
    <recommendedName>
        <fullName evidence="4">DUF2793 domain-containing protein</fullName>
    </recommendedName>
</protein>
<organism evidence="2 3">
    <name type="scientific">Brevundimonas mediterranea</name>
    <dbReference type="NCBI Taxonomy" id="74329"/>
    <lineage>
        <taxon>Bacteria</taxon>
        <taxon>Pseudomonadati</taxon>
        <taxon>Pseudomonadota</taxon>
        <taxon>Alphaproteobacteria</taxon>
        <taxon>Caulobacterales</taxon>
        <taxon>Caulobacteraceae</taxon>
        <taxon>Brevundimonas</taxon>
    </lineage>
</organism>
<evidence type="ECO:0000313" key="3">
    <source>
        <dbReference type="Proteomes" id="UP000532936"/>
    </source>
</evidence>
<evidence type="ECO:0000256" key="1">
    <source>
        <dbReference type="SAM" id="MobiDB-lite"/>
    </source>
</evidence>
<feature type="compositionally biased region" description="Low complexity" evidence="1">
    <location>
        <begin position="417"/>
        <end position="428"/>
    </location>
</feature>
<feature type="region of interest" description="Disordered" evidence="1">
    <location>
        <begin position="382"/>
        <end position="428"/>
    </location>
</feature>
<dbReference type="Proteomes" id="UP000532936">
    <property type="component" value="Unassembled WGS sequence"/>
</dbReference>
<reference evidence="2 3" key="1">
    <citation type="submission" date="2020-08" db="EMBL/GenBank/DDBJ databases">
        <title>Genomic Encyclopedia of Type Strains, Phase IV (KMG-IV): sequencing the most valuable type-strain genomes for metagenomic binning, comparative biology and taxonomic classification.</title>
        <authorList>
            <person name="Goeker M."/>
        </authorList>
    </citation>
    <scope>NUCLEOTIDE SEQUENCE [LARGE SCALE GENOMIC DNA]</scope>
    <source>
        <strain evidence="2 3">DSM 14878</strain>
    </source>
</reference>
<sequence>MSDDFTARLALPYLAAGQMQKHVTLNVALTRLDALLQTAVVSRTLTTQPVAPFDGDLYILPQGATGAAWSGRPAGALMRFESGGWSVVAAPVGLIALVLDTAVVVVCGEEGWSPLGQWLGEVQGLSRLGLGTTADAANPLAVKTNTALFTARGAAEGGDGDLRLTLNKEAAGDVLSLLFQSGYGGRAELGLAGDENLSLKVSPDGSTWLRAFGVDRATGRITFDKGAMRRETTVFTADGAYEPPSWARWIEAVCVGGGGGGGSGMAGSSGTARCGGGGGGAGGLSEACWAAAELNETLIVGVGAGGVAGTAGSGAGALGGAGGQSAVSLGGTLLLRAGGGAGGLGGTGSAGAGGAGGQGLRTGNAGGGGSITATAFVGGETACPEGPGGGGGGGGLSTGDVARSGGQGGTGGWAVRQAPGGAAGAAGQASSAPNLAWVGGGGGGGGASAVGAGTAGGAGGLFGAGGGGGGAGLTLSGAGGAGGGGVVRLTAVG</sequence>
<dbReference type="EMBL" id="JACIDA010000001">
    <property type="protein sequence ID" value="MBB3871776.1"/>
    <property type="molecule type" value="Genomic_DNA"/>
</dbReference>
<name>A0A7W6A3U6_9CAUL</name>
<dbReference type="InterPro" id="IPR021251">
    <property type="entry name" value="DUF2793"/>
</dbReference>
<accession>A0A7W6A3U6</accession>
<dbReference type="AlphaFoldDB" id="A0A7W6A3U6"/>
<feature type="compositionally biased region" description="Gly residues" evidence="1">
    <location>
        <begin position="386"/>
        <end position="397"/>
    </location>
</feature>